<protein>
    <recommendedName>
        <fullName evidence="3">SMI1/KNR4 family protein</fullName>
    </recommendedName>
</protein>
<gene>
    <name evidence="1" type="ORF">GWK08_16640</name>
</gene>
<dbReference type="InterPro" id="IPR037883">
    <property type="entry name" value="Knr4/Smi1-like_sf"/>
</dbReference>
<dbReference type="AlphaFoldDB" id="A0A6P0UP33"/>
<dbReference type="Gene3D" id="3.40.1580.10">
    <property type="entry name" value="SMI1/KNR4-like"/>
    <property type="match status" value="1"/>
</dbReference>
<dbReference type="EMBL" id="JAABOO010000004">
    <property type="protein sequence ID" value="NER15084.1"/>
    <property type="molecule type" value="Genomic_DNA"/>
</dbReference>
<proteinExistence type="predicted"/>
<dbReference type="SUPFAM" id="SSF160631">
    <property type="entry name" value="SMI1/KNR4-like"/>
    <property type="match status" value="1"/>
</dbReference>
<comment type="caution">
    <text evidence="1">The sequence shown here is derived from an EMBL/GenBank/DDBJ whole genome shotgun (WGS) entry which is preliminary data.</text>
</comment>
<sequence length="151" mass="17989">MTFEDIKAKYSEREPAFPDHLPKPNESDLNDLIKKYNCKFPKSFIDFQLKYCSEVPLGDFSFDGFGWANKELGPNLNLEEILKDYSDLKFPEHLTPFRYDNGDFWCFDNRSPEPEFPVVIFDHNSNDIESDPNYNWTNFIDWIDKTMENEY</sequence>
<accession>A0A6P0UP33</accession>
<dbReference type="RefSeq" id="WP_163608382.1">
    <property type="nucleotide sequence ID" value="NZ_JAABOO010000004.1"/>
</dbReference>
<evidence type="ECO:0008006" key="3">
    <source>
        <dbReference type="Google" id="ProtNLM"/>
    </source>
</evidence>
<dbReference type="Proteomes" id="UP000468581">
    <property type="component" value="Unassembled WGS sequence"/>
</dbReference>
<dbReference type="Pfam" id="PF14567">
    <property type="entry name" value="SUKH_5"/>
    <property type="match status" value="1"/>
</dbReference>
<reference evidence="1 2" key="1">
    <citation type="submission" date="2020-01" db="EMBL/GenBank/DDBJ databases">
        <title>Leptobacterium flavescens.</title>
        <authorList>
            <person name="Wang G."/>
        </authorList>
    </citation>
    <scope>NUCLEOTIDE SEQUENCE [LARGE SCALE GENOMIC DNA]</scope>
    <source>
        <strain evidence="1 2">KCTC 22160</strain>
    </source>
</reference>
<evidence type="ECO:0000313" key="1">
    <source>
        <dbReference type="EMBL" id="NER15084.1"/>
    </source>
</evidence>
<keyword evidence="2" id="KW-1185">Reference proteome</keyword>
<evidence type="ECO:0000313" key="2">
    <source>
        <dbReference type="Proteomes" id="UP000468581"/>
    </source>
</evidence>
<organism evidence="1 2">
    <name type="scientific">Leptobacterium flavescens</name>
    <dbReference type="NCBI Taxonomy" id="472055"/>
    <lineage>
        <taxon>Bacteria</taxon>
        <taxon>Pseudomonadati</taxon>
        <taxon>Bacteroidota</taxon>
        <taxon>Flavobacteriia</taxon>
        <taxon>Flavobacteriales</taxon>
        <taxon>Flavobacteriaceae</taxon>
        <taxon>Leptobacterium</taxon>
    </lineage>
</organism>
<name>A0A6P0UP33_9FLAO</name>